<comment type="caution">
    <text evidence="3">The sequence shown here is derived from an EMBL/GenBank/DDBJ whole genome shotgun (WGS) entry which is preliminary data.</text>
</comment>
<dbReference type="RefSeq" id="WP_202992869.1">
    <property type="nucleotide sequence ID" value="NZ_JAENHO010000005.1"/>
</dbReference>
<evidence type="ECO:0000259" key="2">
    <source>
        <dbReference type="Pfam" id="PF01337"/>
    </source>
</evidence>
<evidence type="ECO:0000313" key="4">
    <source>
        <dbReference type="Proteomes" id="UP000598996"/>
    </source>
</evidence>
<proteinExistence type="inferred from homology"/>
<dbReference type="Gene3D" id="3.30.370.10">
    <property type="entry name" value="Barstar-like"/>
    <property type="match status" value="1"/>
</dbReference>
<dbReference type="EMBL" id="JAENHO010000005">
    <property type="protein sequence ID" value="MBL7256328.1"/>
    <property type="molecule type" value="Genomic_DNA"/>
</dbReference>
<keyword evidence="4" id="KW-1185">Reference proteome</keyword>
<name>A0ABS1VNK5_9ACTN</name>
<protein>
    <submittedName>
        <fullName evidence="3">Barstar family protein</fullName>
    </submittedName>
</protein>
<reference evidence="3 4" key="1">
    <citation type="submission" date="2021-01" db="EMBL/GenBank/DDBJ databases">
        <title>Actinoplanes sp. nov. LDG1-01 isolated from lichen.</title>
        <authorList>
            <person name="Saeng-In P."/>
            <person name="Phongsopitanun W."/>
            <person name="Kanchanasin P."/>
            <person name="Yuki M."/>
            <person name="Kudo T."/>
            <person name="Ohkuma M."/>
            <person name="Tanasupawat S."/>
        </authorList>
    </citation>
    <scope>NUCLEOTIDE SEQUENCE [LARGE SCALE GENOMIC DNA]</scope>
    <source>
        <strain evidence="3 4">LDG1-01</strain>
    </source>
</reference>
<gene>
    <name evidence="3" type="ORF">JKJ07_18695</name>
</gene>
<dbReference type="InterPro" id="IPR035905">
    <property type="entry name" value="Barstar-like_sf"/>
</dbReference>
<sequence length="97" mass="10628">MRVIIDGRFVLDEADLHRRLAGAFGYGPAYRPDLESLRARLTAGDPRPLRLTLTNAATVRLALGDDAFRAFVAALETIEAGDAGKGWDERFVLTVLD</sequence>
<accession>A0ABS1VNK5</accession>
<organism evidence="3 4">
    <name type="scientific">Paractinoplanes lichenicola</name>
    <dbReference type="NCBI Taxonomy" id="2802976"/>
    <lineage>
        <taxon>Bacteria</taxon>
        <taxon>Bacillati</taxon>
        <taxon>Actinomycetota</taxon>
        <taxon>Actinomycetes</taxon>
        <taxon>Micromonosporales</taxon>
        <taxon>Micromonosporaceae</taxon>
        <taxon>Paractinoplanes</taxon>
    </lineage>
</organism>
<evidence type="ECO:0000313" key="3">
    <source>
        <dbReference type="EMBL" id="MBL7256328.1"/>
    </source>
</evidence>
<comment type="similarity">
    <text evidence="1">Belongs to the barstar family.</text>
</comment>
<dbReference type="SUPFAM" id="SSF52038">
    <property type="entry name" value="Barstar-related"/>
    <property type="match status" value="1"/>
</dbReference>
<evidence type="ECO:0000256" key="1">
    <source>
        <dbReference type="ARBA" id="ARBA00006845"/>
    </source>
</evidence>
<dbReference type="Proteomes" id="UP000598996">
    <property type="component" value="Unassembled WGS sequence"/>
</dbReference>
<dbReference type="Pfam" id="PF01337">
    <property type="entry name" value="Barstar"/>
    <property type="match status" value="1"/>
</dbReference>
<dbReference type="InterPro" id="IPR000468">
    <property type="entry name" value="Barstar"/>
</dbReference>
<feature type="domain" description="Barstar (barnase inhibitor)" evidence="2">
    <location>
        <begin position="3"/>
        <end position="87"/>
    </location>
</feature>